<feature type="compositionally biased region" description="Basic residues" evidence="6">
    <location>
        <begin position="288"/>
        <end position="299"/>
    </location>
</feature>
<keyword evidence="3 5" id="KW-0863">Zinc-finger</keyword>
<dbReference type="GO" id="GO:0005634">
    <property type="term" value="C:nucleus"/>
    <property type="evidence" value="ECO:0007669"/>
    <property type="project" value="TreeGrafter"/>
</dbReference>
<dbReference type="PROSITE" id="PS00028">
    <property type="entry name" value="ZINC_FINGER_C2H2_1"/>
    <property type="match status" value="7"/>
</dbReference>
<dbReference type="InterPro" id="IPR012337">
    <property type="entry name" value="RNaseH-like_sf"/>
</dbReference>
<dbReference type="FunFam" id="3.30.160.60:FF:000295">
    <property type="entry name" value="zinc finger protein 19"/>
    <property type="match status" value="1"/>
</dbReference>
<dbReference type="Pfam" id="PF13912">
    <property type="entry name" value="zf-C2H2_6"/>
    <property type="match status" value="2"/>
</dbReference>
<protein>
    <submittedName>
        <fullName evidence="8">Zinc finger protein 227</fullName>
    </submittedName>
</protein>
<dbReference type="EMBL" id="BMAT01005382">
    <property type="protein sequence ID" value="GFR92154.1"/>
    <property type="molecule type" value="Genomic_DNA"/>
</dbReference>
<dbReference type="GO" id="GO:0000981">
    <property type="term" value="F:DNA-binding transcription factor activity, RNA polymerase II-specific"/>
    <property type="evidence" value="ECO:0007669"/>
    <property type="project" value="TreeGrafter"/>
</dbReference>
<keyword evidence="4" id="KW-0862">Zinc</keyword>
<evidence type="ECO:0000256" key="3">
    <source>
        <dbReference type="ARBA" id="ARBA00022771"/>
    </source>
</evidence>
<dbReference type="PROSITE" id="PS50157">
    <property type="entry name" value="ZINC_FINGER_C2H2_2"/>
    <property type="match status" value="7"/>
</dbReference>
<keyword evidence="2" id="KW-0677">Repeat</keyword>
<sequence>MKEPSYIWSNLPWTNEMQYISHMVNTAETAFGYSGENVVNEDYYETQHYTLICKVSDKFYESVIHDCRWIADLLRCQHKISMANIFDTQVANAFVCRSLSGGKWPNNVDSLPICLNNYLNLQPQDVNFSQITEHNDEESEKMWLVRPLPFELLHTATDNAVHLLRLQRILLAEMLVEFKAAVNIYLNYSSGTPEDMKTYRVMATKHLLPIAISYIHTYIKGKCDNRNGMVQETPSMEEIAPLPDDADQTVSLSTESLEYRSQSLVTGTESPDSPNTQSKPIKTQAAANRRKKTSPRKVTRPSAQKSKGFYRNLSKEVFSDDSFTSEGENMDTDMMEYKADFSKDCELKTNLTFSQESSKDITHNVKKSTSKSTGGRRSSSARKTTGRVRLPPRRFPCDMCEMRFPSASALSSHKATHSDERLYKCDICGKSYRTYSTLYSHKLIHSGERPHKCEVCGKCFLVKTALRKHMLMHSDVRDHFKCDICDKSYTSLRGLRIHKEVHTGQRPYKCDVCPKSFTSSSFLIQHKKIHTGNKPFKCPVCEKTFVRRYHLKVHYDKVHCGYKRYCCEMCGKRFVVNADLNVHIKKMHAERNLQSFVVS</sequence>
<reference evidence="8 9" key="1">
    <citation type="journal article" date="2021" name="Elife">
        <title>Chloroplast acquisition without the gene transfer in kleptoplastic sea slugs, Plakobranchus ocellatus.</title>
        <authorList>
            <person name="Maeda T."/>
            <person name="Takahashi S."/>
            <person name="Yoshida T."/>
            <person name="Shimamura S."/>
            <person name="Takaki Y."/>
            <person name="Nagai Y."/>
            <person name="Toyoda A."/>
            <person name="Suzuki Y."/>
            <person name="Arimoto A."/>
            <person name="Ishii H."/>
            <person name="Satoh N."/>
            <person name="Nishiyama T."/>
            <person name="Hasebe M."/>
            <person name="Maruyama T."/>
            <person name="Minagawa J."/>
            <person name="Obokata J."/>
            <person name="Shigenobu S."/>
        </authorList>
    </citation>
    <scope>NUCLEOTIDE SEQUENCE [LARGE SCALE GENOMIC DNA]</scope>
</reference>
<feature type="domain" description="C2H2-type" evidence="7">
    <location>
        <begin position="565"/>
        <end position="593"/>
    </location>
</feature>
<dbReference type="Gene3D" id="3.30.420.10">
    <property type="entry name" value="Ribonuclease H-like superfamily/Ribonuclease H"/>
    <property type="match status" value="1"/>
</dbReference>
<dbReference type="GO" id="GO:0008270">
    <property type="term" value="F:zinc ion binding"/>
    <property type="evidence" value="ECO:0007669"/>
    <property type="project" value="UniProtKB-KW"/>
</dbReference>
<keyword evidence="1" id="KW-0479">Metal-binding</keyword>
<dbReference type="InterPro" id="IPR013087">
    <property type="entry name" value="Znf_C2H2_type"/>
</dbReference>
<organism evidence="8 9">
    <name type="scientific">Elysia marginata</name>
    <dbReference type="NCBI Taxonomy" id="1093978"/>
    <lineage>
        <taxon>Eukaryota</taxon>
        <taxon>Metazoa</taxon>
        <taxon>Spiralia</taxon>
        <taxon>Lophotrochozoa</taxon>
        <taxon>Mollusca</taxon>
        <taxon>Gastropoda</taxon>
        <taxon>Heterobranchia</taxon>
        <taxon>Euthyneura</taxon>
        <taxon>Panpulmonata</taxon>
        <taxon>Sacoglossa</taxon>
        <taxon>Placobranchoidea</taxon>
        <taxon>Plakobranchidae</taxon>
        <taxon>Elysia</taxon>
    </lineage>
</organism>
<feature type="domain" description="C2H2-type" evidence="7">
    <location>
        <begin position="480"/>
        <end position="507"/>
    </location>
</feature>
<dbReference type="SMART" id="SM00355">
    <property type="entry name" value="ZnF_C2H2"/>
    <property type="match status" value="7"/>
</dbReference>
<feature type="domain" description="C2H2-type" evidence="7">
    <location>
        <begin position="508"/>
        <end position="535"/>
    </location>
</feature>
<dbReference type="Pfam" id="PF00096">
    <property type="entry name" value="zf-C2H2"/>
    <property type="match status" value="5"/>
</dbReference>
<dbReference type="PANTHER" id="PTHR24409">
    <property type="entry name" value="ZINC FINGER PROTEIN 142"/>
    <property type="match status" value="1"/>
</dbReference>
<keyword evidence="9" id="KW-1185">Reference proteome</keyword>
<feature type="domain" description="C2H2-type" evidence="7">
    <location>
        <begin position="423"/>
        <end position="450"/>
    </location>
</feature>
<evidence type="ECO:0000256" key="2">
    <source>
        <dbReference type="ARBA" id="ARBA00022737"/>
    </source>
</evidence>
<evidence type="ECO:0000256" key="1">
    <source>
        <dbReference type="ARBA" id="ARBA00022723"/>
    </source>
</evidence>
<feature type="compositionally biased region" description="Low complexity" evidence="6">
    <location>
        <begin position="370"/>
        <end position="383"/>
    </location>
</feature>
<feature type="region of interest" description="Disordered" evidence="6">
    <location>
        <begin position="356"/>
        <end position="391"/>
    </location>
</feature>
<dbReference type="GO" id="GO:0000977">
    <property type="term" value="F:RNA polymerase II transcription regulatory region sequence-specific DNA binding"/>
    <property type="evidence" value="ECO:0007669"/>
    <property type="project" value="TreeGrafter"/>
</dbReference>
<dbReference type="SUPFAM" id="SSF57667">
    <property type="entry name" value="beta-beta-alpha zinc fingers"/>
    <property type="match status" value="4"/>
</dbReference>
<dbReference type="PANTHER" id="PTHR24409:SF295">
    <property type="entry name" value="AZ2-RELATED"/>
    <property type="match status" value="1"/>
</dbReference>
<evidence type="ECO:0000259" key="7">
    <source>
        <dbReference type="PROSITE" id="PS50157"/>
    </source>
</evidence>
<dbReference type="InterPro" id="IPR036236">
    <property type="entry name" value="Znf_C2H2_sf"/>
</dbReference>
<comment type="caution">
    <text evidence="8">The sequence shown here is derived from an EMBL/GenBank/DDBJ whole genome shotgun (WGS) entry which is preliminary data.</text>
</comment>
<name>A0AAV4H3L3_9GAST</name>
<feature type="domain" description="C2H2-type" evidence="7">
    <location>
        <begin position="536"/>
        <end position="564"/>
    </location>
</feature>
<feature type="domain" description="C2H2-type" evidence="7">
    <location>
        <begin position="395"/>
        <end position="422"/>
    </location>
</feature>
<proteinExistence type="predicted"/>
<evidence type="ECO:0000256" key="6">
    <source>
        <dbReference type="SAM" id="MobiDB-lite"/>
    </source>
</evidence>
<feature type="compositionally biased region" description="Polar residues" evidence="6">
    <location>
        <begin position="261"/>
        <end position="281"/>
    </location>
</feature>
<dbReference type="InterPro" id="IPR036397">
    <property type="entry name" value="RNaseH_sf"/>
</dbReference>
<dbReference type="AlphaFoldDB" id="A0AAV4H3L3"/>
<feature type="region of interest" description="Disordered" evidence="6">
    <location>
        <begin position="261"/>
        <end position="311"/>
    </location>
</feature>
<evidence type="ECO:0000313" key="9">
    <source>
        <dbReference type="Proteomes" id="UP000762676"/>
    </source>
</evidence>
<evidence type="ECO:0000256" key="5">
    <source>
        <dbReference type="PROSITE-ProRule" id="PRU00042"/>
    </source>
</evidence>
<evidence type="ECO:0000313" key="8">
    <source>
        <dbReference type="EMBL" id="GFR92154.1"/>
    </source>
</evidence>
<dbReference type="Gene3D" id="3.30.160.60">
    <property type="entry name" value="Classic Zinc Finger"/>
    <property type="match status" value="7"/>
</dbReference>
<dbReference type="Proteomes" id="UP000762676">
    <property type="component" value="Unassembled WGS sequence"/>
</dbReference>
<gene>
    <name evidence="8" type="ORF">ElyMa_002610800</name>
</gene>
<accession>A0AAV4H3L3</accession>
<evidence type="ECO:0000256" key="4">
    <source>
        <dbReference type="ARBA" id="ARBA00022833"/>
    </source>
</evidence>
<dbReference type="FunFam" id="3.30.160.60:FF:002343">
    <property type="entry name" value="Zinc finger protein 33A"/>
    <property type="match status" value="1"/>
</dbReference>
<dbReference type="SUPFAM" id="SSF53098">
    <property type="entry name" value="Ribonuclease H-like"/>
    <property type="match status" value="1"/>
</dbReference>
<dbReference type="FunFam" id="3.30.160.60:FF:000624">
    <property type="entry name" value="zinc finger protein 697"/>
    <property type="match status" value="2"/>
</dbReference>
<feature type="domain" description="C2H2-type" evidence="7">
    <location>
        <begin position="451"/>
        <end position="478"/>
    </location>
</feature>